<proteinExistence type="predicted"/>
<evidence type="ECO:0008006" key="4">
    <source>
        <dbReference type="Google" id="ProtNLM"/>
    </source>
</evidence>
<evidence type="ECO:0000313" key="2">
    <source>
        <dbReference type="EMBL" id="GAA0871548.1"/>
    </source>
</evidence>
<dbReference type="EMBL" id="BAAAFG010000002">
    <property type="protein sequence ID" value="GAA0871548.1"/>
    <property type="molecule type" value="Genomic_DNA"/>
</dbReference>
<keyword evidence="1" id="KW-0732">Signal</keyword>
<feature type="signal peptide" evidence="1">
    <location>
        <begin position="1"/>
        <end position="20"/>
    </location>
</feature>
<protein>
    <recommendedName>
        <fullName evidence="4">Lipocalin-like domain-containing protein</fullName>
    </recommendedName>
</protein>
<evidence type="ECO:0000256" key="1">
    <source>
        <dbReference type="SAM" id="SignalP"/>
    </source>
</evidence>
<dbReference type="RefSeq" id="WP_343763891.1">
    <property type="nucleotide sequence ID" value="NZ_BAAAFG010000002.1"/>
</dbReference>
<evidence type="ECO:0000313" key="3">
    <source>
        <dbReference type="Proteomes" id="UP001500507"/>
    </source>
</evidence>
<comment type="caution">
    <text evidence="2">The sequence shown here is derived from an EMBL/GenBank/DDBJ whole genome shotgun (WGS) entry which is preliminary data.</text>
</comment>
<name>A0ABN1MF95_9FLAO</name>
<sequence length="182" mass="19906">MKKVNALLLGLFVAFSFSCGDDDDGGPSGPQEEDFVGVWALANVEGNEDQETTVGNNSTPFFNTTINDTNDTDFTLDFTADPNTVEAEGTYTLISQKEFEDGSEDEFTTVTYVDGDEFSSSWSYNNDTDEVTFSGAGGTRTYTLTTINDNSLVLTFENVVEVNANNAITTTRTEITYTFTKQ</sequence>
<accession>A0ABN1MF95</accession>
<organism evidence="2 3">
    <name type="scientific">Gangjinia marincola</name>
    <dbReference type="NCBI Taxonomy" id="578463"/>
    <lineage>
        <taxon>Bacteria</taxon>
        <taxon>Pseudomonadati</taxon>
        <taxon>Bacteroidota</taxon>
        <taxon>Flavobacteriia</taxon>
        <taxon>Flavobacteriales</taxon>
        <taxon>Flavobacteriaceae</taxon>
        <taxon>Gangjinia</taxon>
    </lineage>
</organism>
<gene>
    <name evidence="2" type="ORF">GCM10009117_06940</name>
</gene>
<feature type="chain" id="PRO_5046727862" description="Lipocalin-like domain-containing protein" evidence="1">
    <location>
        <begin position="21"/>
        <end position="182"/>
    </location>
</feature>
<dbReference type="Proteomes" id="UP001500507">
    <property type="component" value="Unassembled WGS sequence"/>
</dbReference>
<reference evidence="2 3" key="1">
    <citation type="journal article" date="2019" name="Int. J. Syst. Evol. Microbiol.">
        <title>The Global Catalogue of Microorganisms (GCM) 10K type strain sequencing project: providing services to taxonomists for standard genome sequencing and annotation.</title>
        <authorList>
            <consortium name="The Broad Institute Genomics Platform"/>
            <consortium name="The Broad Institute Genome Sequencing Center for Infectious Disease"/>
            <person name="Wu L."/>
            <person name="Ma J."/>
        </authorList>
    </citation>
    <scope>NUCLEOTIDE SEQUENCE [LARGE SCALE GENOMIC DNA]</scope>
    <source>
        <strain evidence="2 3">JCM 16082</strain>
    </source>
</reference>
<dbReference type="PROSITE" id="PS51257">
    <property type="entry name" value="PROKAR_LIPOPROTEIN"/>
    <property type="match status" value="1"/>
</dbReference>
<keyword evidence="3" id="KW-1185">Reference proteome</keyword>